<name>A0AA38VKJ9_9PEZI</name>
<keyword evidence="9 13" id="KW-0585">Phenylalanine catabolism</keyword>
<feature type="binding site" evidence="12">
    <location>
        <position position="217"/>
    </location>
    <ligand>
        <name>Mg(2+)</name>
        <dbReference type="ChEBI" id="CHEBI:18420"/>
    </ligand>
</feature>
<feature type="domain" description="Fumarylacetoacetase N-terminal" evidence="15">
    <location>
        <begin position="14"/>
        <end position="105"/>
    </location>
</feature>
<dbReference type="SUPFAM" id="SSF63433">
    <property type="entry name" value="Fumarylacetoacetate hydrolase, FAH, N-terminal domain"/>
    <property type="match status" value="1"/>
</dbReference>
<evidence type="ECO:0000256" key="12">
    <source>
        <dbReference type="PIRSR" id="PIRSR605959-3"/>
    </source>
</evidence>
<dbReference type="Pfam" id="PF01557">
    <property type="entry name" value="FAA_hydrolase"/>
    <property type="match status" value="1"/>
</dbReference>
<reference evidence="16" key="1">
    <citation type="submission" date="2022-07" db="EMBL/GenBank/DDBJ databases">
        <title>Fungi with potential for degradation of polypropylene.</title>
        <authorList>
            <person name="Gostincar C."/>
        </authorList>
    </citation>
    <scope>NUCLEOTIDE SEQUENCE</scope>
    <source>
        <strain evidence="16">EXF-13287</strain>
    </source>
</reference>
<dbReference type="Pfam" id="PF09298">
    <property type="entry name" value="FAA_hydrolase_N"/>
    <property type="match status" value="1"/>
</dbReference>
<comment type="pathway">
    <text evidence="1 13">Amino-acid degradation; L-phenylalanine degradation; acetoacetate and fumarate from L-phenylalanine: step 6/6.</text>
</comment>
<evidence type="ECO:0000256" key="1">
    <source>
        <dbReference type="ARBA" id="ARBA00004782"/>
    </source>
</evidence>
<evidence type="ECO:0000256" key="4">
    <source>
        <dbReference type="ARBA" id="ARBA00022723"/>
    </source>
</evidence>
<feature type="binding site" evidence="12">
    <location>
        <position position="213"/>
    </location>
    <ligand>
        <name>Mg(2+)</name>
        <dbReference type="ChEBI" id="CHEBI:18420"/>
    </ligand>
</feature>
<dbReference type="GO" id="GO:0006559">
    <property type="term" value="P:L-phenylalanine catabolic process"/>
    <property type="evidence" value="ECO:0007669"/>
    <property type="project" value="UniProtKB-UniRule"/>
</dbReference>
<comment type="cofactor">
    <cofactor evidence="13">
        <name>Mg(2+)</name>
        <dbReference type="ChEBI" id="CHEBI:18420"/>
    </cofactor>
    <cofactor evidence="13">
        <name>Ca(2+)</name>
        <dbReference type="ChEBI" id="CHEBI:29108"/>
    </cofactor>
</comment>
<dbReference type="EMBL" id="JANBVN010000158">
    <property type="protein sequence ID" value="KAJ9137584.1"/>
    <property type="molecule type" value="Genomic_DNA"/>
</dbReference>
<dbReference type="InterPro" id="IPR036462">
    <property type="entry name" value="Fumarylacetoacetase_N_sf"/>
</dbReference>
<evidence type="ECO:0000313" key="17">
    <source>
        <dbReference type="Proteomes" id="UP001174691"/>
    </source>
</evidence>
<keyword evidence="17" id="KW-1185">Reference proteome</keyword>
<dbReference type="Proteomes" id="UP001174691">
    <property type="component" value="Unassembled WGS sequence"/>
</dbReference>
<dbReference type="PANTHER" id="PTHR43069">
    <property type="entry name" value="FUMARYLACETOACETASE"/>
    <property type="match status" value="1"/>
</dbReference>
<evidence type="ECO:0000256" key="6">
    <source>
        <dbReference type="ARBA" id="ARBA00022837"/>
    </source>
</evidence>
<dbReference type="SUPFAM" id="SSF56529">
    <property type="entry name" value="FAH"/>
    <property type="match status" value="1"/>
</dbReference>
<accession>A0AA38VKJ9</accession>
<dbReference type="Gene3D" id="3.90.850.10">
    <property type="entry name" value="Fumarylacetoacetase-like, C-terminal domain"/>
    <property type="match status" value="2"/>
</dbReference>
<keyword evidence="4 12" id="KW-0479">Metal-binding</keyword>
<dbReference type="Gene3D" id="2.30.30.230">
    <property type="entry name" value="Fumarylacetoacetase, N-terminal domain"/>
    <property type="match status" value="1"/>
</dbReference>
<evidence type="ECO:0000256" key="13">
    <source>
        <dbReference type="RuleBase" id="RU366008"/>
    </source>
</evidence>
<keyword evidence="7 12" id="KW-0460">Magnesium</keyword>
<keyword evidence="6 12" id="KW-0106">Calcium</keyword>
<dbReference type="AlphaFoldDB" id="A0AA38VKJ9"/>
<protein>
    <recommendedName>
        <fullName evidence="3 13">Fumarylacetoacetase</fullName>
        <ecNumber evidence="3 13">3.7.1.2</ecNumber>
    </recommendedName>
    <alternativeName>
        <fullName evidence="13">Fumarylacetoacetate hydrolase</fullName>
    </alternativeName>
</protein>
<feature type="binding site" evidence="12">
    <location>
        <position position="193"/>
    </location>
    <ligand>
        <name>Ca(2+)</name>
        <dbReference type="ChEBI" id="CHEBI:29108"/>
    </ligand>
</feature>
<evidence type="ECO:0000256" key="11">
    <source>
        <dbReference type="PIRSR" id="PIRSR605959-2"/>
    </source>
</evidence>
<feature type="binding site" evidence="12">
    <location>
        <position position="193"/>
    </location>
    <ligand>
        <name>Mg(2+)</name>
        <dbReference type="ChEBI" id="CHEBI:18420"/>
    </ligand>
</feature>
<comment type="catalytic activity">
    <reaction evidence="13">
        <text>4-fumarylacetoacetate + H2O = acetoacetate + fumarate + H(+)</text>
        <dbReference type="Rhea" id="RHEA:10244"/>
        <dbReference type="ChEBI" id="CHEBI:13705"/>
        <dbReference type="ChEBI" id="CHEBI:15377"/>
        <dbReference type="ChEBI" id="CHEBI:15378"/>
        <dbReference type="ChEBI" id="CHEBI:18034"/>
        <dbReference type="ChEBI" id="CHEBI:29806"/>
        <dbReference type="EC" id="3.7.1.2"/>
    </reaction>
</comment>
<comment type="similarity">
    <text evidence="2 13">Belongs to the FAH family.</text>
</comment>
<sequence length="288" mass="30922">MAGSQDFAAHFGPENIPFGIASSASRPSPQAVTRLGNSIIFLADLDLSALSLPDGIFSEPTLNAFAALGRKTHTEVRQAVQRLIAQNSLPETCQESLSAVRMHLPVAGGAHGWEVQPAPGSERLPVAYAGRAGSIIVSGTDVRRPRGQYFKYGQEGLAGGRKEVVYGPSIWMDYELEMAGGGRARVWVLALNDWSARDFQQLEMIPLGPLNSKHGATSVSAWVITPDALAPFKTPLKNPRTAAAAAAAATQQQHSSSRSRSRWPSTNAAEMDWAFKQIVAHQSRAPEK</sequence>
<dbReference type="InterPro" id="IPR005959">
    <property type="entry name" value="Fumarylacetoacetase"/>
</dbReference>
<evidence type="ECO:0000256" key="8">
    <source>
        <dbReference type="ARBA" id="ARBA00022878"/>
    </source>
</evidence>
<evidence type="ECO:0000256" key="2">
    <source>
        <dbReference type="ARBA" id="ARBA00010211"/>
    </source>
</evidence>
<gene>
    <name evidence="16" type="ORF">NKR19_g8172</name>
</gene>
<evidence type="ECO:0000313" key="16">
    <source>
        <dbReference type="EMBL" id="KAJ9137584.1"/>
    </source>
</evidence>
<evidence type="ECO:0000259" key="14">
    <source>
        <dbReference type="Pfam" id="PF01557"/>
    </source>
</evidence>
<feature type="binding site" evidence="12">
    <location>
        <position position="175"/>
    </location>
    <ligand>
        <name>Ca(2+)</name>
        <dbReference type="ChEBI" id="CHEBI:29108"/>
    </ligand>
</feature>
<evidence type="ECO:0000256" key="7">
    <source>
        <dbReference type="ARBA" id="ARBA00022842"/>
    </source>
</evidence>
<dbReference type="InterPro" id="IPR015377">
    <property type="entry name" value="Fumarylacetoacetase_N"/>
</dbReference>
<feature type="binding site" evidence="11">
    <location>
        <position position="200"/>
    </location>
    <ligand>
        <name>substrate</name>
    </ligand>
</feature>
<dbReference type="GO" id="GO:1902000">
    <property type="term" value="P:homogentisate catabolic process"/>
    <property type="evidence" value="ECO:0007669"/>
    <property type="project" value="TreeGrafter"/>
</dbReference>
<evidence type="ECO:0000256" key="9">
    <source>
        <dbReference type="ARBA" id="ARBA00023232"/>
    </source>
</evidence>
<dbReference type="InterPro" id="IPR036663">
    <property type="entry name" value="Fumarylacetoacetase_C_sf"/>
</dbReference>
<dbReference type="InterPro" id="IPR011234">
    <property type="entry name" value="Fumarylacetoacetase-like_C"/>
</dbReference>
<dbReference type="GO" id="GO:0006572">
    <property type="term" value="P:L-tyrosine catabolic process"/>
    <property type="evidence" value="ECO:0007669"/>
    <property type="project" value="UniProtKB-UniRule"/>
</dbReference>
<proteinExistence type="inferred from homology"/>
<dbReference type="PANTHER" id="PTHR43069:SF2">
    <property type="entry name" value="FUMARYLACETOACETASE"/>
    <property type="match status" value="1"/>
</dbReference>
<evidence type="ECO:0000256" key="3">
    <source>
        <dbReference type="ARBA" id="ARBA00012094"/>
    </source>
</evidence>
<organism evidence="16 17">
    <name type="scientific">Coniochaeta hoffmannii</name>
    <dbReference type="NCBI Taxonomy" id="91930"/>
    <lineage>
        <taxon>Eukaryota</taxon>
        <taxon>Fungi</taxon>
        <taxon>Dikarya</taxon>
        <taxon>Ascomycota</taxon>
        <taxon>Pezizomycotina</taxon>
        <taxon>Sordariomycetes</taxon>
        <taxon>Sordariomycetidae</taxon>
        <taxon>Coniochaetales</taxon>
        <taxon>Coniochaetaceae</taxon>
        <taxon>Coniochaeta</taxon>
    </lineage>
</organism>
<dbReference type="GO" id="GO:0046872">
    <property type="term" value="F:metal ion binding"/>
    <property type="evidence" value="ECO:0007669"/>
    <property type="project" value="UniProtKB-UniRule"/>
</dbReference>
<feature type="active site" description="Proton acceptor" evidence="10">
    <location>
        <position position="111"/>
    </location>
</feature>
<evidence type="ECO:0000256" key="10">
    <source>
        <dbReference type="PIRSR" id="PIRSR605959-1"/>
    </source>
</evidence>
<dbReference type="EC" id="3.7.1.2" evidence="3 13"/>
<feature type="binding site" evidence="12">
    <location>
        <position position="177"/>
    </location>
    <ligand>
        <name>Ca(2+)</name>
        <dbReference type="ChEBI" id="CHEBI:29108"/>
    </ligand>
</feature>
<keyword evidence="5 13" id="KW-0378">Hydrolase</keyword>
<dbReference type="GO" id="GO:0004334">
    <property type="term" value="F:fumarylacetoacetase activity"/>
    <property type="evidence" value="ECO:0007669"/>
    <property type="project" value="UniProtKB-UniRule"/>
</dbReference>
<feature type="domain" description="Fumarylacetoacetase-like C-terminal" evidence="14">
    <location>
        <begin position="187"/>
        <end position="284"/>
    </location>
</feature>
<evidence type="ECO:0000259" key="15">
    <source>
        <dbReference type="Pfam" id="PF09298"/>
    </source>
</evidence>
<keyword evidence="8 13" id="KW-0828">Tyrosine catabolism</keyword>
<evidence type="ECO:0000256" key="5">
    <source>
        <dbReference type="ARBA" id="ARBA00022801"/>
    </source>
</evidence>
<comment type="caution">
    <text evidence="16">The sequence shown here is derived from an EMBL/GenBank/DDBJ whole genome shotgun (WGS) entry which is preliminary data.</text>
</comment>